<gene>
    <name evidence="1" type="ORF">PFISCL1PPCAC_20608</name>
</gene>
<protein>
    <submittedName>
        <fullName evidence="1">Uncharacterized protein</fullName>
    </submittedName>
</protein>
<feature type="non-terminal residue" evidence="1">
    <location>
        <position position="96"/>
    </location>
</feature>
<reference evidence="1" key="1">
    <citation type="submission" date="2023-10" db="EMBL/GenBank/DDBJ databases">
        <title>Genome assembly of Pristionchus species.</title>
        <authorList>
            <person name="Yoshida K."/>
            <person name="Sommer R.J."/>
        </authorList>
    </citation>
    <scope>NUCLEOTIDE SEQUENCE</scope>
    <source>
        <strain evidence="1">RS5133</strain>
    </source>
</reference>
<dbReference type="Proteomes" id="UP001432322">
    <property type="component" value="Unassembled WGS sequence"/>
</dbReference>
<proteinExistence type="predicted"/>
<organism evidence="1 2">
    <name type="scientific">Pristionchus fissidentatus</name>
    <dbReference type="NCBI Taxonomy" id="1538716"/>
    <lineage>
        <taxon>Eukaryota</taxon>
        <taxon>Metazoa</taxon>
        <taxon>Ecdysozoa</taxon>
        <taxon>Nematoda</taxon>
        <taxon>Chromadorea</taxon>
        <taxon>Rhabditida</taxon>
        <taxon>Rhabditina</taxon>
        <taxon>Diplogasteromorpha</taxon>
        <taxon>Diplogasteroidea</taxon>
        <taxon>Neodiplogasteridae</taxon>
        <taxon>Pristionchus</taxon>
    </lineage>
</organism>
<keyword evidence="2" id="KW-1185">Reference proteome</keyword>
<dbReference type="EMBL" id="BTSY01000005">
    <property type="protein sequence ID" value="GMT29311.1"/>
    <property type="molecule type" value="Genomic_DNA"/>
</dbReference>
<feature type="non-terminal residue" evidence="1">
    <location>
        <position position="1"/>
    </location>
</feature>
<sequence length="96" mass="10746">SNKTILRLGVLDTRTLQWSQITAPMWNDEGTSLVPLRNGQFIIVSNTSSLSGSRLIGHSSLTHPSMHRIRIVDNPRRLSSLLRISSIEVQKNGRID</sequence>
<evidence type="ECO:0000313" key="2">
    <source>
        <dbReference type="Proteomes" id="UP001432322"/>
    </source>
</evidence>
<comment type="caution">
    <text evidence="1">The sequence shown here is derived from an EMBL/GenBank/DDBJ whole genome shotgun (WGS) entry which is preliminary data.</text>
</comment>
<accession>A0AAV5WAM7</accession>
<evidence type="ECO:0000313" key="1">
    <source>
        <dbReference type="EMBL" id="GMT29311.1"/>
    </source>
</evidence>
<name>A0AAV5WAM7_9BILA</name>
<dbReference type="AlphaFoldDB" id="A0AAV5WAM7"/>